<protein>
    <submittedName>
        <fullName evidence="3">DUF378 domain-containing protein</fullName>
    </submittedName>
</protein>
<proteinExistence type="predicted"/>
<dbReference type="Pfam" id="PF04070">
    <property type="entry name" value="DUF378"/>
    <property type="match status" value="1"/>
</dbReference>
<name>A0A4Y9A818_9BACI</name>
<organism evidence="3 4">
    <name type="scientific">Lentibacillus salicampi</name>
    <dbReference type="NCBI Taxonomy" id="175306"/>
    <lineage>
        <taxon>Bacteria</taxon>
        <taxon>Bacillati</taxon>
        <taxon>Bacillota</taxon>
        <taxon>Bacilli</taxon>
        <taxon>Bacillales</taxon>
        <taxon>Bacillaceae</taxon>
        <taxon>Lentibacillus</taxon>
    </lineage>
</organism>
<dbReference type="RefSeq" id="WP_135110971.1">
    <property type="nucleotide sequence ID" value="NZ_SRHY01000034.1"/>
</dbReference>
<feature type="transmembrane region" description="Helical" evidence="2">
    <location>
        <begin position="39"/>
        <end position="61"/>
    </location>
</feature>
<gene>
    <name evidence="3" type="ORF">E4U82_15010</name>
</gene>
<keyword evidence="2" id="KW-0812">Transmembrane</keyword>
<feature type="transmembrane region" description="Helical" evidence="2">
    <location>
        <begin position="7"/>
        <end position="27"/>
    </location>
</feature>
<dbReference type="InterPro" id="IPR007211">
    <property type="entry name" value="DUF378"/>
</dbReference>
<dbReference type="Proteomes" id="UP000298484">
    <property type="component" value="Unassembled WGS sequence"/>
</dbReference>
<dbReference type="EMBL" id="SRHY01000034">
    <property type="protein sequence ID" value="TFJ91948.1"/>
    <property type="molecule type" value="Genomic_DNA"/>
</dbReference>
<evidence type="ECO:0000313" key="3">
    <source>
        <dbReference type="EMBL" id="TFJ91948.1"/>
    </source>
</evidence>
<dbReference type="AlphaFoldDB" id="A0A4Y9A818"/>
<feature type="region of interest" description="Disordered" evidence="1">
    <location>
        <begin position="71"/>
        <end position="97"/>
    </location>
</feature>
<dbReference type="OrthoDB" id="9812136at2"/>
<dbReference type="PANTHER" id="PTHR37304">
    <property type="entry name" value="MEMBRANE PROTEIN-RELATED"/>
    <property type="match status" value="1"/>
</dbReference>
<evidence type="ECO:0000256" key="2">
    <source>
        <dbReference type="SAM" id="Phobius"/>
    </source>
</evidence>
<dbReference type="PANTHER" id="PTHR37304:SF1">
    <property type="entry name" value="MEMBRANE PROTEIN"/>
    <property type="match status" value="1"/>
</dbReference>
<sequence>MRTIQRIALVLVIIGALNWGLIGLFQWDLVAALFGGQDAGLARVVYTLVGVGALFCLPLLFDPMHEDEHSNDGVRRSGNMNYATEFSEENEPFRDKD</sequence>
<evidence type="ECO:0000256" key="1">
    <source>
        <dbReference type="SAM" id="MobiDB-lite"/>
    </source>
</evidence>
<keyword evidence="2" id="KW-0472">Membrane</keyword>
<reference evidence="3 4" key="1">
    <citation type="submission" date="2019-03" db="EMBL/GenBank/DDBJ databases">
        <title>Genome sequence of Lentibacillus salicampi ATCC BAA-719.</title>
        <authorList>
            <person name="Maclea K.S."/>
            <person name="Simoes Junior M."/>
        </authorList>
    </citation>
    <scope>NUCLEOTIDE SEQUENCE [LARGE SCALE GENOMIC DNA]</scope>
    <source>
        <strain evidence="3 4">ATCC BAA-719</strain>
    </source>
</reference>
<evidence type="ECO:0000313" key="4">
    <source>
        <dbReference type="Proteomes" id="UP000298484"/>
    </source>
</evidence>
<accession>A0A4Y9A818</accession>
<comment type="caution">
    <text evidence="3">The sequence shown here is derived from an EMBL/GenBank/DDBJ whole genome shotgun (WGS) entry which is preliminary data.</text>
</comment>
<keyword evidence="2" id="KW-1133">Transmembrane helix</keyword>
<keyword evidence="4" id="KW-1185">Reference proteome</keyword>